<gene>
    <name evidence="1" type="ORF">HH304_04995</name>
</gene>
<proteinExistence type="predicted"/>
<dbReference type="Proteomes" id="UP000559010">
    <property type="component" value="Unassembled WGS sequence"/>
</dbReference>
<accession>A0A848ITS8</accession>
<organism evidence="1 2">
    <name type="scientific">Marinigracilibium pacificum</name>
    <dbReference type="NCBI Taxonomy" id="2729599"/>
    <lineage>
        <taxon>Bacteria</taxon>
        <taxon>Pseudomonadati</taxon>
        <taxon>Bacteroidota</taxon>
        <taxon>Cytophagia</taxon>
        <taxon>Cytophagales</taxon>
        <taxon>Flammeovirgaceae</taxon>
        <taxon>Marinigracilibium</taxon>
    </lineage>
</organism>
<dbReference type="AlphaFoldDB" id="A0A848ITS8"/>
<dbReference type="EMBL" id="JABBNU010000003">
    <property type="protein sequence ID" value="NMM47747.1"/>
    <property type="molecule type" value="Genomic_DNA"/>
</dbReference>
<name>A0A848ITS8_9BACT</name>
<protein>
    <submittedName>
        <fullName evidence="1">Uncharacterized protein</fullName>
    </submittedName>
</protein>
<evidence type="ECO:0000313" key="2">
    <source>
        <dbReference type="Proteomes" id="UP000559010"/>
    </source>
</evidence>
<comment type="caution">
    <text evidence="1">The sequence shown here is derived from an EMBL/GenBank/DDBJ whole genome shotgun (WGS) entry which is preliminary data.</text>
</comment>
<reference evidence="1 2" key="1">
    <citation type="submission" date="2020-04" db="EMBL/GenBank/DDBJ databases">
        <title>Flammeovirgaceae bacterium KN852 isolated from deep sea.</title>
        <authorList>
            <person name="Zhang D.-C."/>
        </authorList>
    </citation>
    <scope>NUCLEOTIDE SEQUENCE [LARGE SCALE GENOMIC DNA]</scope>
    <source>
        <strain evidence="1 2">KN852</strain>
    </source>
</reference>
<dbReference type="RefSeq" id="WP_169678582.1">
    <property type="nucleotide sequence ID" value="NZ_JABBNU010000003.1"/>
</dbReference>
<keyword evidence="2" id="KW-1185">Reference proteome</keyword>
<evidence type="ECO:0000313" key="1">
    <source>
        <dbReference type="EMBL" id="NMM47747.1"/>
    </source>
</evidence>
<sequence>MKYLILIFIVLCGCSPSNTPKFNIEVFNSNQMYLDLMEEYDMNMDTLMFEDENYVISGSCNGEWGGSIKFKEKKDNSVYACEATCPVSVDKIDNIYYLSTTLAHGNGFSRIFKILEPSSMEKYILPEPELMDDGTLGYYIGDTESKSSLGRTTILDTTQILIISTFPYNKDLFYITTDFKNTWLSRVVNGRFEHLKKILDFEIISYEPMLVHSSNGSRLSVFYNESKRGLIKITGNNIDVVLIEKHNYETNN</sequence>